<accession>E6WZC9</accession>
<keyword evidence="4" id="KW-0808">Transferase</keyword>
<protein>
    <submittedName>
        <fullName evidence="7">Lipid A biosynthesis acyltransferase</fullName>
    </submittedName>
</protein>
<dbReference type="HOGENOM" id="CLU_049421_4_0_7"/>
<dbReference type="EMBL" id="CP002452">
    <property type="protein sequence ID" value="ADV46641.1"/>
    <property type="molecule type" value="Genomic_DNA"/>
</dbReference>
<dbReference type="InterPro" id="IPR004960">
    <property type="entry name" value="LipA_acyltrans"/>
</dbReference>
<organism evidence="7 8">
    <name type="scientific">Nitratifractor salsuginis (strain DSM 16511 / JCM 12458 / E9I37-1)</name>
    <dbReference type="NCBI Taxonomy" id="749222"/>
    <lineage>
        <taxon>Bacteria</taxon>
        <taxon>Pseudomonadati</taxon>
        <taxon>Campylobacterota</taxon>
        <taxon>Epsilonproteobacteria</taxon>
        <taxon>Campylobacterales</taxon>
        <taxon>Sulfurovaceae</taxon>
        <taxon>Nitratifractor</taxon>
    </lineage>
</organism>
<name>E6WZC9_NITSE</name>
<evidence type="ECO:0000256" key="4">
    <source>
        <dbReference type="ARBA" id="ARBA00022679"/>
    </source>
</evidence>
<dbReference type="OrthoDB" id="9803456at2"/>
<dbReference type="eggNOG" id="COG1560">
    <property type="taxonomic scope" value="Bacteria"/>
</dbReference>
<keyword evidence="6 7" id="KW-0012">Acyltransferase</keyword>
<keyword evidence="3" id="KW-0997">Cell inner membrane</keyword>
<dbReference type="NCBIfam" id="NF006270">
    <property type="entry name" value="PRK08419.1"/>
    <property type="match status" value="1"/>
</dbReference>
<dbReference type="PANTHER" id="PTHR30606">
    <property type="entry name" value="LIPID A BIOSYNTHESIS LAUROYL ACYLTRANSFERASE"/>
    <property type="match status" value="1"/>
</dbReference>
<sequence length="330" mass="37403">MLPSKPLQSRRIINEGCETESMAISYDQPKPSSLPFAFRILQGTLRMLGAQGRDRFASGLARLAYHLDRRHTRVARVNLDMAFGASKSDEEKKAITLSAYRNLITVAMETILLQGISKEKLLDLVEFENPAILEEAKATGRPIIFITAHYGNWELGTLAIAAKFDLPISVVGRPLDWERANKILVATREQFGVRMIPKRQAMKAMIGVMKQKGALGLVVDQNTSSKQGLLIDFFGHPARHTPSAAILARKFDAIVIPVFDRPIGRGRYRISFYDPIPMEKSDDPDADILRHVQREAKVTEAVIRCHPEPWLWLHQRWKNQYPHLYQGRKT</sequence>
<evidence type="ECO:0000256" key="2">
    <source>
        <dbReference type="ARBA" id="ARBA00022475"/>
    </source>
</evidence>
<evidence type="ECO:0000256" key="3">
    <source>
        <dbReference type="ARBA" id="ARBA00022519"/>
    </source>
</evidence>
<dbReference type="PANTHER" id="PTHR30606:SF9">
    <property type="entry name" value="LIPID A BIOSYNTHESIS LAUROYLTRANSFERASE"/>
    <property type="match status" value="1"/>
</dbReference>
<dbReference type="AlphaFoldDB" id="E6WZC9"/>
<keyword evidence="2" id="KW-1003">Cell membrane</keyword>
<dbReference type="Proteomes" id="UP000008633">
    <property type="component" value="Chromosome"/>
</dbReference>
<proteinExistence type="predicted"/>
<evidence type="ECO:0000256" key="5">
    <source>
        <dbReference type="ARBA" id="ARBA00023136"/>
    </source>
</evidence>
<dbReference type="GO" id="GO:0016746">
    <property type="term" value="F:acyltransferase activity"/>
    <property type="evidence" value="ECO:0007669"/>
    <property type="project" value="UniProtKB-KW"/>
</dbReference>
<keyword evidence="5" id="KW-0472">Membrane</keyword>
<dbReference type="STRING" id="749222.Nitsa_1390"/>
<evidence type="ECO:0000313" key="8">
    <source>
        <dbReference type="Proteomes" id="UP000008633"/>
    </source>
</evidence>
<dbReference type="GO" id="GO:0009247">
    <property type="term" value="P:glycolipid biosynthetic process"/>
    <property type="evidence" value="ECO:0007669"/>
    <property type="project" value="UniProtKB-ARBA"/>
</dbReference>
<reference evidence="7 8" key="1">
    <citation type="journal article" date="2011" name="Stand. Genomic Sci.">
        <title>Complete genome sequence of Nitratifractor salsuginis type strain (E9I37-1).</title>
        <authorList>
            <person name="Anderson I."/>
            <person name="Sikorski J."/>
            <person name="Zeytun A."/>
            <person name="Nolan M."/>
            <person name="Lapidus A."/>
            <person name="Lucas S."/>
            <person name="Hammon N."/>
            <person name="Deshpande S."/>
            <person name="Cheng J.F."/>
            <person name="Tapia R."/>
            <person name="Han C."/>
            <person name="Goodwin L."/>
            <person name="Pitluck S."/>
            <person name="Liolios K."/>
            <person name="Pagani I."/>
            <person name="Ivanova N."/>
            <person name="Huntemann M."/>
            <person name="Mavromatis K."/>
            <person name="Ovchinikova G."/>
            <person name="Pati A."/>
            <person name="Chen A."/>
            <person name="Palaniappan K."/>
            <person name="Land M."/>
            <person name="Hauser L."/>
            <person name="Brambilla E.M."/>
            <person name="Ngatchou-Djao O.D."/>
            <person name="Rohde M."/>
            <person name="Tindall B.J."/>
            <person name="Goker M."/>
            <person name="Detter J.C."/>
            <person name="Woyke T."/>
            <person name="Bristow J."/>
            <person name="Eisen J.A."/>
            <person name="Markowitz V."/>
            <person name="Hugenholtz P."/>
            <person name="Klenk H.P."/>
            <person name="Kyrpides N.C."/>
        </authorList>
    </citation>
    <scope>NUCLEOTIDE SEQUENCE [LARGE SCALE GENOMIC DNA]</scope>
    <source>
        <strain evidence="8">DSM 16511 / JCM 12458 / E9I37-1</strain>
    </source>
</reference>
<dbReference type="Pfam" id="PF03279">
    <property type="entry name" value="Lip_A_acyltrans"/>
    <property type="match status" value="1"/>
</dbReference>
<gene>
    <name evidence="7" type="ordered locus">Nitsa_1390</name>
</gene>
<evidence type="ECO:0000256" key="6">
    <source>
        <dbReference type="ARBA" id="ARBA00023315"/>
    </source>
</evidence>
<evidence type="ECO:0000313" key="7">
    <source>
        <dbReference type="EMBL" id="ADV46641.1"/>
    </source>
</evidence>
<dbReference type="CDD" id="cd07984">
    <property type="entry name" value="LPLAT_LABLAT-like"/>
    <property type="match status" value="1"/>
</dbReference>
<evidence type="ECO:0000256" key="1">
    <source>
        <dbReference type="ARBA" id="ARBA00004533"/>
    </source>
</evidence>
<comment type="subcellular location">
    <subcellularLocation>
        <location evidence="1">Cell inner membrane</location>
    </subcellularLocation>
</comment>
<dbReference type="GO" id="GO:0005886">
    <property type="term" value="C:plasma membrane"/>
    <property type="evidence" value="ECO:0007669"/>
    <property type="project" value="UniProtKB-SubCell"/>
</dbReference>
<dbReference type="KEGG" id="nsa:Nitsa_1390"/>
<dbReference type="PIRSF" id="PIRSF026649">
    <property type="entry name" value="MsbB"/>
    <property type="match status" value="1"/>
</dbReference>
<reference evidence="8" key="2">
    <citation type="submission" date="2011-01" db="EMBL/GenBank/DDBJ databases">
        <title>The complete genome of Nitratifractor salsuginis DSM 16511.</title>
        <authorList>
            <consortium name="US DOE Joint Genome Institute (JGI-PGF)"/>
            <person name="Lucas S."/>
            <person name="Copeland A."/>
            <person name="Lapidus A."/>
            <person name="Bruce D."/>
            <person name="Goodwin L."/>
            <person name="Pitluck S."/>
            <person name="Kyrpides N."/>
            <person name="Mavromatis K."/>
            <person name="Ivanova N."/>
            <person name="Mikhailova N."/>
            <person name="Zeytun A."/>
            <person name="Detter J.C."/>
            <person name="Tapia R."/>
            <person name="Han C."/>
            <person name="Land M."/>
            <person name="Hauser L."/>
            <person name="Markowitz V."/>
            <person name="Cheng J.-F."/>
            <person name="Hugenholtz P."/>
            <person name="Woyke T."/>
            <person name="Wu D."/>
            <person name="Tindall B."/>
            <person name="Schuetze A."/>
            <person name="Brambilla E."/>
            <person name="Klenk H.-P."/>
            <person name="Eisen J.A."/>
        </authorList>
    </citation>
    <scope>NUCLEOTIDE SEQUENCE [LARGE SCALE GENOMIC DNA]</scope>
    <source>
        <strain evidence="8">DSM 16511 / JCM 12458 / E9I37-1</strain>
    </source>
</reference>
<keyword evidence="8" id="KW-1185">Reference proteome</keyword>